<keyword evidence="1 3" id="KW-0820">tRNA-binding</keyword>
<keyword evidence="6" id="KW-1185">Reference proteome</keyword>
<dbReference type="GO" id="GO:0000049">
    <property type="term" value="F:tRNA binding"/>
    <property type="evidence" value="ECO:0007669"/>
    <property type="project" value="UniProtKB-UniRule"/>
</dbReference>
<name>A0A2V3W394_9BACI</name>
<organism evidence="5 6">
    <name type="scientific">Streptohalobacillus salinus</name>
    <dbReference type="NCBI Taxonomy" id="621096"/>
    <lineage>
        <taxon>Bacteria</taxon>
        <taxon>Bacillati</taxon>
        <taxon>Bacillota</taxon>
        <taxon>Bacilli</taxon>
        <taxon>Bacillales</taxon>
        <taxon>Bacillaceae</taxon>
        <taxon>Streptohalobacillus</taxon>
    </lineage>
</organism>
<dbReference type="Pfam" id="PF01588">
    <property type="entry name" value="tRNA_bind"/>
    <property type="match status" value="1"/>
</dbReference>
<dbReference type="AlphaFoldDB" id="A0A2V3W394"/>
<dbReference type="FunFam" id="2.40.50.140:FF:000045">
    <property type="entry name" value="Phenylalanine--tRNA ligase beta subunit"/>
    <property type="match status" value="1"/>
</dbReference>
<evidence type="ECO:0000256" key="1">
    <source>
        <dbReference type="ARBA" id="ARBA00022555"/>
    </source>
</evidence>
<dbReference type="CDD" id="cd02796">
    <property type="entry name" value="tRNA_bind_bactPheRS"/>
    <property type="match status" value="1"/>
</dbReference>
<keyword evidence="2 3" id="KW-0694">RNA-binding</keyword>
<dbReference type="PROSITE" id="PS50886">
    <property type="entry name" value="TRBD"/>
    <property type="match status" value="1"/>
</dbReference>
<comment type="caution">
    <text evidence="5">The sequence shown here is derived from an EMBL/GenBank/DDBJ whole genome shotgun (WGS) entry which is preliminary data.</text>
</comment>
<dbReference type="InterPro" id="IPR027855">
    <property type="entry name" value="DUF4479"/>
</dbReference>
<dbReference type="RefSeq" id="WP_110251992.1">
    <property type="nucleotide sequence ID" value="NZ_QJJR01000014.1"/>
</dbReference>
<dbReference type="InterPro" id="IPR037154">
    <property type="entry name" value="YtpR-like_sf"/>
</dbReference>
<feature type="domain" description="TRNA-binding" evidence="4">
    <location>
        <begin position="89"/>
        <end position="199"/>
    </location>
</feature>
<dbReference type="Gene3D" id="3.30.1940.10">
    <property type="entry name" value="YtpR-like"/>
    <property type="match status" value="1"/>
</dbReference>
<reference evidence="5 6" key="1">
    <citation type="submission" date="2018-05" db="EMBL/GenBank/DDBJ databases">
        <title>Genomic Encyclopedia of Type Strains, Phase IV (KMG-IV): sequencing the most valuable type-strain genomes for metagenomic binning, comparative biology and taxonomic classification.</title>
        <authorList>
            <person name="Goeker M."/>
        </authorList>
    </citation>
    <scope>NUCLEOTIDE SEQUENCE [LARGE SCALE GENOMIC DNA]</scope>
    <source>
        <strain evidence="5 6">DSM 22440</strain>
    </source>
</reference>
<evidence type="ECO:0000313" key="5">
    <source>
        <dbReference type="EMBL" id="PXW88176.1"/>
    </source>
</evidence>
<dbReference type="OrthoDB" id="9805455at2"/>
<evidence type="ECO:0000256" key="3">
    <source>
        <dbReference type="PROSITE-ProRule" id="PRU00209"/>
    </source>
</evidence>
<evidence type="ECO:0000313" key="6">
    <source>
        <dbReference type="Proteomes" id="UP000247922"/>
    </source>
</evidence>
<dbReference type="NCBIfam" id="NF045760">
    <property type="entry name" value="YtpR"/>
    <property type="match status" value="1"/>
</dbReference>
<dbReference type="Pfam" id="PF14794">
    <property type="entry name" value="DUF4479"/>
    <property type="match status" value="1"/>
</dbReference>
<protein>
    <submittedName>
        <fullName evidence="5">tRNA-binding protein</fullName>
    </submittedName>
</protein>
<dbReference type="InterPro" id="IPR033714">
    <property type="entry name" value="tRNA_bind_bactPheRS"/>
</dbReference>
<dbReference type="Gene3D" id="2.40.50.140">
    <property type="entry name" value="Nucleic acid-binding proteins"/>
    <property type="match status" value="1"/>
</dbReference>
<dbReference type="SUPFAM" id="SSF50249">
    <property type="entry name" value="Nucleic acid-binding proteins"/>
    <property type="match status" value="1"/>
</dbReference>
<evidence type="ECO:0000256" key="2">
    <source>
        <dbReference type="ARBA" id="ARBA00022884"/>
    </source>
</evidence>
<dbReference type="InterPro" id="IPR012340">
    <property type="entry name" value="NA-bd_OB-fold"/>
</dbReference>
<proteinExistence type="predicted"/>
<accession>A0A2V3W394</accession>
<dbReference type="InterPro" id="IPR002547">
    <property type="entry name" value="tRNA-bd_dom"/>
</dbReference>
<gene>
    <name evidence="5" type="ORF">DES38_11439</name>
</gene>
<evidence type="ECO:0000259" key="4">
    <source>
        <dbReference type="PROSITE" id="PS50886"/>
    </source>
</evidence>
<dbReference type="EMBL" id="QJJR01000014">
    <property type="protein sequence ID" value="PXW88176.1"/>
    <property type="molecule type" value="Genomic_DNA"/>
</dbReference>
<dbReference type="Proteomes" id="UP000247922">
    <property type="component" value="Unassembled WGS sequence"/>
</dbReference>
<sequence length="200" mass="22068">MNAFYNKEGIGDVLMLPIKTGNRYERSFRTYGDVVEIYDTANEAILGYNIFNASLYFDIKENPIVLDEEWLKAINAVFNTNQVPKPLELDLTPKFVVGYVKSKTKHPDADKLNVCQVDLGTEDVQIVCGAPNVDEGQHVVVAKVGAIMPGGMEIKDANLRGIDSFGMICSQKELGLPNAPEEKGIYVLTDDVNAGDVFTF</sequence>